<dbReference type="InterPro" id="IPR018357">
    <property type="entry name" value="Hexapep_transf_CS"/>
</dbReference>
<dbReference type="EC" id="2.3.1.-" evidence="5"/>
<dbReference type="EMBL" id="UARS01000018">
    <property type="protein sequence ID" value="SPW57789.1"/>
    <property type="molecule type" value="Genomic_DNA"/>
</dbReference>
<evidence type="ECO:0000256" key="4">
    <source>
        <dbReference type="ARBA" id="ARBA00023315"/>
    </source>
</evidence>
<protein>
    <recommendedName>
        <fullName evidence="5">Acetyltransferase</fullName>
        <ecNumber evidence="5">2.3.1.-</ecNumber>
    </recommendedName>
</protein>
<dbReference type="InterPro" id="IPR039369">
    <property type="entry name" value="LacA-like"/>
</dbReference>
<comment type="similarity">
    <text evidence="1 5">Belongs to the transferase hexapeptide repeat family.</text>
</comment>
<dbReference type="InterPro" id="IPR001451">
    <property type="entry name" value="Hexapep"/>
</dbReference>
<dbReference type="PANTHER" id="PTHR43017">
    <property type="entry name" value="GALACTOSIDE O-ACETYLTRANSFERASE"/>
    <property type="match status" value="1"/>
</dbReference>
<dbReference type="Proteomes" id="UP000250561">
    <property type="component" value="Unassembled WGS sequence"/>
</dbReference>
<dbReference type="Pfam" id="PF12464">
    <property type="entry name" value="Mac"/>
    <property type="match status" value="1"/>
</dbReference>
<dbReference type="AlphaFoldDB" id="A0A2X1KGR9"/>
<dbReference type="SMART" id="SM01266">
    <property type="entry name" value="Mac"/>
    <property type="match status" value="1"/>
</dbReference>
<dbReference type="Gene3D" id="2.160.10.10">
    <property type="entry name" value="Hexapeptide repeat proteins"/>
    <property type="match status" value="1"/>
</dbReference>
<evidence type="ECO:0000256" key="3">
    <source>
        <dbReference type="ARBA" id="ARBA00022737"/>
    </source>
</evidence>
<sequence>MIAMNMSMTERIKAGKLFTDMCEGLPEKRLRGKTLMYEFNHSHPSEVEKRESLIKEMFATVGENAWVEPPVYFSYGSNIHIGRNFYANFNLTIVDDYTVTIGDNVLIAPNVTLSVSGHPVHHELRKNGEMYSFPITIGNNVWIGSHVVINPGVTIGDNSVIGAGSIVTKDIPPNVVAAGVPCRVIREINDRDKHYYFKDYKVESSVLNYKNCLIRFAYQAYKFSDLH</sequence>
<gene>
    <name evidence="7" type="primary">lacA</name>
    <name evidence="7" type="ORF">NCTC11126_05678</name>
</gene>
<keyword evidence="4 5" id="KW-0012">Acyltransferase</keyword>
<evidence type="ECO:0000256" key="2">
    <source>
        <dbReference type="ARBA" id="ARBA00022679"/>
    </source>
</evidence>
<keyword evidence="3" id="KW-0677">Repeat</keyword>
<name>A0A2X1KGR9_ECOLX</name>
<evidence type="ECO:0000313" key="8">
    <source>
        <dbReference type="Proteomes" id="UP000250561"/>
    </source>
</evidence>
<evidence type="ECO:0000313" key="7">
    <source>
        <dbReference type="EMBL" id="SPW57789.1"/>
    </source>
</evidence>
<dbReference type="NCBIfam" id="NF007076">
    <property type="entry name" value="PRK09527.1"/>
    <property type="match status" value="1"/>
</dbReference>
<dbReference type="InterPro" id="IPR011004">
    <property type="entry name" value="Trimer_LpxA-like_sf"/>
</dbReference>
<dbReference type="InterPro" id="IPR024688">
    <property type="entry name" value="Mac_dom"/>
</dbReference>
<accession>A0A2X1KGR9</accession>
<dbReference type="CDD" id="cd03357">
    <property type="entry name" value="LbH_MAT_GAT"/>
    <property type="match status" value="1"/>
</dbReference>
<proteinExistence type="inferred from homology"/>
<reference evidence="7 8" key="1">
    <citation type="submission" date="2018-06" db="EMBL/GenBank/DDBJ databases">
        <authorList>
            <consortium name="Pathogen Informatics"/>
            <person name="Doyle S."/>
        </authorList>
    </citation>
    <scope>NUCLEOTIDE SEQUENCE [LARGE SCALE GENOMIC DNA]</scope>
    <source>
        <strain evidence="7 8">NCTC11126</strain>
    </source>
</reference>
<dbReference type="PROSITE" id="PS00101">
    <property type="entry name" value="HEXAPEP_TRANSFERASES"/>
    <property type="match status" value="1"/>
</dbReference>
<evidence type="ECO:0000256" key="1">
    <source>
        <dbReference type="ARBA" id="ARBA00007274"/>
    </source>
</evidence>
<feature type="domain" description="Maltose/galactoside acetyltransferase" evidence="6">
    <location>
        <begin position="9"/>
        <end position="63"/>
    </location>
</feature>
<dbReference type="SUPFAM" id="SSF51161">
    <property type="entry name" value="Trimeric LpxA-like enzymes"/>
    <property type="match status" value="1"/>
</dbReference>
<dbReference type="Pfam" id="PF00132">
    <property type="entry name" value="Hexapep"/>
    <property type="match status" value="1"/>
</dbReference>
<evidence type="ECO:0000259" key="6">
    <source>
        <dbReference type="SMART" id="SM01266"/>
    </source>
</evidence>
<keyword evidence="2 5" id="KW-0808">Transferase</keyword>
<organism evidence="7 8">
    <name type="scientific">Escherichia coli</name>
    <dbReference type="NCBI Taxonomy" id="562"/>
    <lineage>
        <taxon>Bacteria</taxon>
        <taxon>Pseudomonadati</taxon>
        <taxon>Pseudomonadota</taxon>
        <taxon>Gammaproteobacteria</taxon>
        <taxon>Enterobacterales</taxon>
        <taxon>Enterobacteriaceae</taxon>
        <taxon>Escherichia</taxon>
    </lineage>
</organism>
<dbReference type="FunFam" id="2.160.10.10:FF:000008">
    <property type="entry name" value="Maltose O-acetyltransferase"/>
    <property type="match status" value="1"/>
</dbReference>
<dbReference type="PANTHER" id="PTHR43017:SF1">
    <property type="entry name" value="ACETYLTRANSFERASE YJL218W-RELATED"/>
    <property type="match status" value="1"/>
</dbReference>
<evidence type="ECO:0000256" key="5">
    <source>
        <dbReference type="RuleBase" id="RU367021"/>
    </source>
</evidence>
<dbReference type="GO" id="GO:0008870">
    <property type="term" value="F:galactoside O-acetyltransferase activity"/>
    <property type="evidence" value="ECO:0007669"/>
    <property type="project" value="TreeGrafter"/>
</dbReference>